<dbReference type="Gene3D" id="3.30.565.10">
    <property type="entry name" value="Histidine kinase-like ATPase, C-terminal domain"/>
    <property type="match status" value="1"/>
</dbReference>
<dbReference type="PANTHER" id="PTHR35526">
    <property type="entry name" value="ANTI-SIGMA-F FACTOR RSBW-RELATED"/>
    <property type="match status" value="1"/>
</dbReference>
<name>A0ABT1DNP0_9ACTN</name>
<dbReference type="EMBL" id="JAMYJR010000018">
    <property type="protein sequence ID" value="MCO8272468.1"/>
    <property type="molecule type" value="Genomic_DNA"/>
</dbReference>
<keyword evidence="4" id="KW-0067">ATP-binding</keyword>
<feature type="domain" description="Histidine kinase/HSP90-like ATPase" evidence="3">
    <location>
        <begin position="173"/>
        <end position="257"/>
    </location>
</feature>
<dbReference type="GO" id="GO:0005524">
    <property type="term" value="F:ATP binding"/>
    <property type="evidence" value="ECO:0007669"/>
    <property type="project" value="UniProtKB-KW"/>
</dbReference>
<evidence type="ECO:0000313" key="5">
    <source>
        <dbReference type="Proteomes" id="UP001523369"/>
    </source>
</evidence>
<proteinExistence type="predicted"/>
<organism evidence="4 5">
    <name type="scientific">Paractinoplanes aksuensis</name>
    <dbReference type="NCBI Taxonomy" id="2939490"/>
    <lineage>
        <taxon>Bacteria</taxon>
        <taxon>Bacillati</taxon>
        <taxon>Actinomycetota</taxon>
        <taxon>Actinomycetes</taxon>
        <taxon>Micromonosporales</taxon>
        <taxon>Micromonosporaceae</taxon>
        <taxon>Paractinoplanes</taxon>
    </lineage>
</organism>
<dbReference type="InterPro" id="IPR036513">
    <property type="entry name" value="STAS_dom_sf"/>
</dbReference>
<dbReference type="InterPro" id="IPR003594">
    <property type="entry name" value="HATPase_dom"/>
</dbReference>
<keyword evidence="5" id="KW-1185">Reference proteome</keyword>
<dbReference type="Proteomes" id="UP001523369">
    <property type="component" value="Unassembled WGS sequence"/>
</dbReference>
<reference evidence="4 5" key="1">
    <citation type="submission" date="2022-06" db="EMBL/GenBank/DDBJ databases">
        <title>New Species of the Genus Actinoplanes, ActinopZanes ferrugineus.</title>
        <authorList>
            <person name="Ding P."/>
        </authorList>
    </citation>
    <scope>NUCLEOTIDE SEQUENCE [LARGE SCALE GENOMIC DNA]</scope>
    <source>
        <strain evidence="4 5">TRM88003</strain>
    </source>
</reference>
<dbReference type="InterPro" id="IPR050267">
    <property type="entry name" value="Anti-sigma-factor_SerPK"/>
</dbReference>
<protein>
    <submittedName>
        <fullName evidence="4">ATP-binding protein</fullName>
    </submittedName>
</protein>
<dbReference type="Gene3D" id="3.30.750.24">
    <property type="entry name" value="STAS domain"/>
    <property type="match status" value="1"/>
</dbReference>
<evidence type="ECO:0000256" key="1">
    <source>
        <dbReference type="ARBA" id="ARBA00022527"/>
    </source>
</evidence>
<dbReference type="SUPFAM" id="SSF55874">
    <property type="entry name" value="ATPase domain of HSP90 chaperone/DNA topoisomerase II/histidine kinase"/>
    <property type="match status" value="1"/>
</dbReference>
<evidence type="ECO:0000313" key="4">
    <source>
        <dbReference type="EMBL" id="MCO8272468.1"/>
    </source>
</evidence>
<dbReference type="CDD" id="cd16936">
    <property type="entry name" value="HATPase_RsbW-like"/>
    <property type="match status" value="1"/>
</dbReference>
<sequence>MSLSAACLPVKEPAVHLESDVDASVVLLTVDGRWDRVLWKLTTDRLHKCLAEHPEALIVDLSDLDDPGAESATTWMAAQQKAAAMNPSVQLALCIPPELPLADRMQRLGARRYLPVYARVRQARVAIAGRLPLTERLAITLRPEPDAPSIARNLVGDACLSWDRHELLHPSRAVMSELVNNAIEHARTEMTVVVSLRGAGIHLSVADGVAAPPQLLRMSRVLRGRPLDEHGRGLHLVSVLATAWGSLPTRTGKVVWATLQPPLRQPRNSSPRLPSSIQNDGPTGPR</sequence>
<comment type="caution">
    <text evidence="4">The sequence shown here is derived from an EMBL/GenBank/DDBJ whole genome shotgun (WGS) entry which is preliminary data.</text>
</comment>
<dbReference type="InterPro" id="IPR036890">
    <property type="entry name" value="HATPase_C_sf"/>
</dbReference>
<dbReference type="PANTHER" id="PTHR35526:SF3">
    <property type="entry name" value="ANTI-SIGMA-F FACTOR RSBW"/>
    <property type="match status" value="1"/>
</dbReference>
<dbReference type="Pfam" id="PF13581">
    <property type="entry name" value="HATPase_c_2"/>
    <property type="match status" value="1"/>
</dbReference>
<feature type="compositionally biased region" description="Polar residues" evidence="2">
    <location>
        <begin position="266"/>
        <end position="286"/>
    </location>
</feature>
<accession>A0ABT1DNP0</accession>
<dbReference type="RefSeq" id="WP_253238566.1">
    <property type="nucleotide sequence ID" value="NZ_JAMYJR010000018.1"/>
</dbReference>
<gene>
    <name evidence="4" type="ORF">M1L60_17880</name>
</gene>
<evidence type="ECO:0000256" key="2">
    <source>
        <dbReference type="SAM" id="MobiDB-lite"/>
    </source>
</evidence>
<keyword evidence="1" id="KW-0808">Transferase</keyword>
<keyword evidence="1" id="KW-0723">Serine/threonine-protein kinase</keyword>
<evidence type="ECO:0000259" key="3">
    <source>
        <dbReference type="Pfam" id="PF13581"/>
    </source>
</evidence>
<feature type="region of interest" description="Disordered" evidence="2">
    <location>
        <begin position="262"/>
        <end position="286"/>
    </location>
</feature>
<keyword evidence="1" id="KW-0418">Kinase</keyword>
<keyword evidence="4" id="KW-0547">Nucleotide-binding</keyword>